<dbReference type="Proteomes" id="UP000823775">
    <property type="component" value="Unassembled WGS sequence"/>
</dbReference>
<proteinExistence type="predicted"/>
<gene>
    <name evidence="1" type="ORF">HAX54_033261</name>
</gene>
<accession>A0ABS8VET4</accession>
<sequence length="119" mass="13604">MRPWVCSLNGSRTINDLFVGFEEGGWNSPRRETMTIMRRANVDAMFSLNLVSQPPQTIEGHNESFHDSLFLGKFSPNSGFPRDGSTSKPLNYVMIHPMVRSMSWCPSLLDLYFMPEDRS</sequence>
<evidence type="ECO:0000313" key="2">
    <source>
        <dbReference type="Proteomes" id="UP000823775"/>
    </source>
</evidence>
<evidence type="ECO:0000313" key="1">
    <source>
        <dbReference type="EMBL" id="MCD9644812.1"/>
    </source>
</evidence>
<organism evidence="1 2">
    <name type="scientific">Datura stramonium</name>
    <name type="common">Jimsonweed</name>
    <name type="synonym">Common thornapple</name>
    <dbReference type="NCBI Taxonomy" id="4076"/>
    <lineage>
        <taxon>Eukaryota</taxon>
        <taxon>Viridiplantae</taxon>
        <taxon>Streptophyta</taxon>
        <taxon>Embryophyta</taxon>
        <taxon>Tracheophyta</taxon>
        <taxon>Spermatophyta</taxon>
        <taxon>Magnoliopsida</taxon>
        <taxon>eudicotyledons</taxon>
        <taxon>Gunneridae</taxon>
        <taxon>Pentapetalae</taxon>
        <taxon>asterids</taxon>
        <taxon>lamiids</taxon>
        <taxon>Solanales</taxon>
        <taxon>Solanaceae</taxon>
        <taxon>Solanoideae</taxon>
        <taxon>Datureae</taxon>
        <taxon>Datura</taxon>
    </lineage>
</organism>
<comment type="caution">
    <text evidence="1">The sequence shown here is derived from an EMBL/GenBank/DDBJ whole genome shotgun (WGS) entry which is preliminary data.</text>
</comment>
<protein>
    <submittedName>
        <fullName evidence="1">Uncharacterized protein</fullName>
    </submittedName>
</protein>
<reference evidence="1 2" key="1">
    <citation type="journal article" date="2021" name="BMC Genomics">
        <title>Datura genome reveals duplications of psychoactive alkaloid biosynthetic genes and high mutation rate following tissue culture.</title>
        <authorList>
            <person name="Rajewski A."/>
            <person name="Carter-House D."/>
            <person name="Stajich J."/>
            <person name="Litt A."/>
        </authorList>
    </citation>
    <scope>NUCLEOTIDE SEQUENCE [LARGE SCALE GENOMIC DNA]</scope>
    <source>
        <strain evidence="1">AR-01</strain>
    </source>
</reference>
<keyword evidence="2" id="KW-1185">Reference proteome</keyword>
<name>A0ABS8VET4_DATST</name>
<dbReference type="EMBL" id="JACEIK010004254">
    <property type="protein sequence ID" value="MCD9644812.1"/>
    <property type="molecule type" value="Genomic_DNA"/>
</dbReference>